<comment type="cofactor">
    <cofactor evidence="19">
        <name>Mg(2+)</name>
        <dbReference type="ChEBI" id="CHEBI:18420"/>
    </cofactor>
    <cofactor evidence="19">
        <name>Mn(2+)</name>
        <dbReference type="ChEBI" id="CHEBI:29035"/>
    </cofactor>
    <text evidence="19">Magnesium. Can also use manganese.</text>
</comment>
<evidence type="ECO:0000313" key="20">
    <source>
        <dbReference type="EMBL" id="ESW39740.1"/>
    </source>
</evidence>
<comment type="catalytic activity">
    <reaction evidence="16 18">
        <text>L-threonyl-[protein] + FAD = FMN-L-threonyl-[protein] + AMP + H(+)</text>
        <dbReference type="Rhea" id="RHEA:36847"/>
        <dbReference type="Rhea" id="RHEA-COMP:11060"/>
        <dbReference type="Rhea" id="RHEA-COMP:11061"/>
        <dbReference type="ChEBI" id="CHEBI:15378"/>
        <dbReference type="ChEBI" id="CHEBI:30013"/>
        <dbReference type="ChEBI" id="CHEBI:57692"/>
        <dbReference type="ChEBI" id="CHEBI:74257"/>
        <dbReference type="ChEBI" id="CHEBI:456215"/>
        <dbReference type="EC" id="2.7.1.180"/>
    </reaction>
</comment>
<keyword evidence="7 18" id="KW-0808">Transferase</keyword>
<evidence type="ECO:0000256" key="1">
    <source>
        <dbReference type="ARBA" id="ARBA00008282"/>
    </source>
</evidence>
<evidence type="ECO:0000256" key="3">
    <source>
        <dbReference type="ARBA" id="ARBA00016337"/>
    </source>
</evidence>
<dbReference type="AlphaFoldDB" id="V7DE60"/>
<evidence type="ECO:0000256" key="7">
    <source>
        <dbReference type="ARBA" id="ARBA00022679"/>
    </source>
</evidence>
<protein>
    <recommendedName>
        <fullName evidence="3 18">FAD:protein FMN transferase</fullName>
        <ecNumber evidence="2 18">2.7.1.180</ecNumber>
    </recommendedName>
    <alternativeName>
        <fullName evidence="15 18">Flavin transferase</fullName>
    </alternativeName>
</protein>
<dbReference type="EC" id="2.7.1.180" evidence="2 18"/>
<evidence type="ECO:0000256" key="13">
    <source>
        <dbReference type="ARBA" id="ARBA00023139"/>
    </source>
</evidence>
<evidence type="ECO:0000256" key="17">
    <source>
        <dbReference type="ARBA" id="ARBA00060485"/>
    </source>
</evidence>
<keyword evidence="9" id="KW-0732">Signal</keyword>
<dbReference type="Proteomes" id="UP000018511">
    <property type="component" value="Unassembled WGS sequence"/>
</dbReference>
<gene>
    <name evidence="20" type="ORF">O164_10395</name>
</gene>
<keyword evidence="5" id="KW-0997">Cell inner membrane</keyword>
<feature type="binding site" evidence="19">
    <location>
        <position position="304"/>
    </location>
    <ligand>
        <name>Mg(2+)</name>
        <dbReference type="ChEBI" id="CHEBI:18420"/>
    </ligand>
</feature>
<evidence type="ECO:0000256" key="9">
    <source>
        <dbReference type="ARBA" id="ARBA00022729"/>
    </source>
</evidence>
<evidence type="ECO:0000256" key="11">
    <source>
        <dbReference type="ARBA" id="ARBA00022842"/>
    </source>
</evidence>
<proteinExistence type="inferred from homology"/>
<dbReference type="Pfam" id="PF02424">
    <property type="entry name" value="ApbE"/>
    <property type="match status" value="1"/>
</dbReference>
<dbReference type="EMBL" id="AXUP01000122">
    <property type="protein sequence ID" value="ESW39740.1"/>
    <property type="molecule type" value="Genomic_DNA"/>
</dbReference>
<feature type="binding site" evidence="19">
    <location>
        <position position="308"/>
    </location>
    <ligand>
        <name>Mg(2+)</name>
        <dbReference type="ChEBI" id="CHEBI:18420"/>
    </ligand>
</feature>
<evidence type="ECO:0000256" key="19">
    <source>
        <dbReference type="PIRSR" id="PIRSR006268-2"/>
    </source>
</evidence>
<feature type="binding site" evidence="19">
    <location>
        <position position="190"/>
    </location>
    <ligand>
        <name>Mg(2+)</name>
        <dbReference type="ChEBI" id="CHEBI:18420"/>
    </ligand>
</feature>
<dbReference type="Gene3D" id="3.10.520.10">
    <property type="entry name" value="ApbE-like domains"/>
    <property type="match status" value="1"/>
</dbReference>
<keyword evidence="8 18" id="KW-0479">Metal-binding</keyword>
<evidence type="ECO:0000256" key="15">
    <source>
        <dbReference type="ARBA" id="ARBA00031306"/>
    </source>
</evidence>
<dbReference type="PIRSF" id="PIRSF006268">
    <property type="entry name" value="ApbE"/>
    <property type="match status" value="1"/>
</dbReference>
<name>V7DE60_9PSED</name>
<sequence>MVYLWERVYPRRSRHRQPRARTLRTALLFILMLLTACNQGPTLERLGGPTMGSSYSIQYVREPGGPAPVQVQAAVETILHDIDQHYSTYRGDSTISRFNQLPANQCLVLPADMLELVSLGQHLAEQSGGAFDLTVEPLLDLWGFGPQARHEQVPDPSALAQVRQRVGYRHLHIDGQALCKDAPVQLDFNSIAAGHAVDLIAARLQAMGVANFVAEATGELKAAGRKPDGSPWRIALELPREDRQIARQIIPVNGLSVSTSGDYRHYFEENGRRYSHTFDARLGRPVQHDLAAVTVLDASALQADGYSTLLLILGPERGWDFAVAHGLAAVLVTRAEGGFVSRATPAFERAVKGE</sequence>
<evidence type="ECO:0000256" key="8">
    <source>
        <dbReference type="ARBA" id="ARBA00022723"/>
    </source>
</evidence>
<organism evidence="20 21">
    <name type="scientific">Pseudomonas taiwanensis SJ9</name>
    <dbReference type="NCBI Taxonomy" id="1388762"/>
    <lineage>
        <taxon>Bacteria</taxon>
        <taxon>Pseudomonadati</taxon>
        <taxon>Pseudomonadota</taxon>
        <taxon>Gammaproteobacteria</taxon>
        <taxon>Pseudomonadales</taxon>
        <taxon>Pseudomonadaceae</taxon>
        <taxon>Pseudomonas</taxon>
    </lineage>
</organism>
<dbReference type="PANTHER" id="PTHR30040:SF2">
    <property type="entry name" value="FAD:PROTEIN FMN TRANSFERASE"/>
    <property type="match status" value="1"/>
</dbReference>
<dbReference type="PANTHER" id="PTHR30040">
    <property type="entry name" value="THIAMINE BIOSYNTHESIS LIPOPROTEIN APBE"/>
    <property type="match status" value="1"/>
</dbReference>
<evidence type="ECO:0000256" key="14">
    <source>
        <dbReference type="ARBA" id="ARBA00023288"/>
    </source>
</evidence>
<dbReference type="PATRIC" id="fig|1388762.3.peg.2093"/>
<comment type="subcellular location">
    <subcellularLocation>
        <location evidence="17">Cell inner membrane</location>
        <topology evidence="17">Lipid-anchor</topology>
        <orientation evidence="17">Periplasmic side</orientation>
    </subcellularLocation>
</comment>
<evidence type="ECO:0000256" key="10">
    <source>
        <dbReference type="ARBA" id="ARBA00022827"/>
    </source>
</evidence>
<keyword evidence="12" id="KW-0472">Membrane</keyword>
<comment type="caution">
    <text evidence="20">The sequence shown here is derived from an EMBL/GenBank/DDBJ whole genome shotgun (WGS) entry which is preliminary data.</text>
</comment>
<evidence type="ECO:0000256" key="12">
    <source>
        <dbReference type="ARBA" id="ARBA00023136"/>
    </source>
</evidence>
<keyword evidence="10 18" id="KW-0274">FAD</keyword>
<evidence type="ECO:0000256" key="4">
    <source>
        <dbReference type="ARBA" id="ARBA00022475"/>
    </source>
</evidence>
<dbReference type="SUPFAM" id="SSF143631">
    <property type="entry name" value="ApbE-like"/>
    <property type="match status" value="1"/>
</dbReference>
<keyword evidence="13" id="KW-0564">Palmitate</keyword>
<dbReference type="GO" id="GO:0016740">
    <property type="term" value="F:transferase activity"/>
    <property type="evidence" value="ECO:0007669"/>
    <property type="project" value="UniProtKB-UniRule"/>
</dbReference>
<dbReference type="InterPro" id="IPR024932">
    <property type="entry name" value="ApbE"/>
</dbReference>
<dbReference type="InterPro" id="IPR003374">
    <property type="entry name" value="ApbE-like_sf"/>
</dbReference>
<keyword evidence="14 20" id="KW-0449">Lipoprotein</keyword>
<dbReference type="GO" id="GO:0046872">
    <property type="term" value="F:metal ion binding"/>
    <property type="evidence" value="ECO:0007669"/>
    <property type="project" value="UniProtKB-UniRule"/>
</dbReference>
<keyword evidence="11 18" id="KW-0460">Magnesium</keyword>
<evidence type="ECO:0000256" key="18">
    <source>
        <dbReference type="PIRNR" id="PIRNR006268"/>
    </source>
</evidence>
<keyword evidence="4" id="KW-1003">Cell membrane</keyword>
<evidence type="ECO:0000256" key="5">
    <source>
        <dbReference type="ARBA" id="ARBA00022519"/>
    </source>
</evidence>
<evidence type="ECO:0000256" key="16">
    <source>
        <dbReference type="ARBA" id="ARBA00048540"/>
    </source>
</evidence>
<dbReference type="GO" id="GO:0005886">
    <property type="term" value="C:plasma membrane"/>
    <property type="evidence" value="ECO:0007669"/>
    <property type="project" value="UniProtKB-SubCell"/>
</dbReference>
<keyword evidence="6 18" id="KW-0285">Flavoprotein</keyword>
<evidence type="ECO:0000256" key="2">
    <source>
        <dbReference type="ARBA" id="ARBA00011955"/>
    </source>
</evidence>
<accession>V7DE60</accession>
<dbReference type="FunFam" id="3.10.520.10:FF:000001">
    <property type="entry name" value="FAD:protein FMN transferase"/>
    <property type="match status" value="1"/>
</dbReference>
<reference evidence="20 21" key="1">
    <citation type="submission" date="2013-10" db="EMBL/GenBank/DDBJ databases">
        <title>Whole Genome Shotgun Sequence of Pseudomonas taiwanensis SJ9.</title>
        <authorList>
            <person name="Hong S.-J."/>
            <person name="Shin J.-H."/>
        </authorList>
    </citation>
    <scope>NUCLEOTIDE SEQUENCE [LARGE SCALE GENOMIC DNA]</scope>
    <source>
        <strain evidence="20 21">SJ9</strain>
    </source>
</reference>
<comment type="similarity">
    <text evidence="1 18">Belongs to the ApbE family.</text>
</comment>
<evidence type="ECO:0000256" key="6">
    <source>
        <dbReference type="ARBA" id="ARBA00022630"/>
    </source>
</evidence>
<evidence type="ECO:0000313" key="21">
    <source>
        <dbReference type="Proteomes" id="UP000018511"/>
    </source>
</evidence>